<reference evidence="1 2" key="2">
    <citation type="journal article" date="2021" name="Microorganisms">
        <title>The Ever-Expanding Pseudomonas Genus: Description of 43 New Species and Partition of the Pseudomonas putida Group.</title>
        <authorList>
            <person name="Girard L."/>
            <person name="Lood C."/>
            <person name="Hofte M."/>
            <person name="Vandamme P."/>
            <person name="Rokni-Zadeh H."/>
            <person name="van Noort V."/>
            <person name="Lavigne R."/>
            <person name="De Mot R."/>
        </authorList>
    </citation>
    <scope>NUCLEOTIDE SEQUENCE [LARGE SCALE GENOMIC DNA]</scope>
    <source>
        <strain evidence="1 2">RW9S1A</strain>
    </source>
</reference>
<name>A0A9E6PXT5_9PSED</name>
<gene>
    <name evidence="1" type="ORF">HU772_004970</name>
</gene>
<organism evidence="1 2">
    <name type="scientific">Pseudomonas xantholysinigenes</name>
    <dbReference type="NCBI Taxonomy" id="2745490"/>
    <lineage>
        <taxon>Bacteria</taxon>
        <taxon>Pseudomonadati</taxon>
        <taxon>Pseudomonadota</taxon>
        <taxon>Gammaproteobacteria</taxon>
        <taxon>Pseudomonadales</taxon>
        <taxon>Pseudomonadaceae</taxon>
        <taxon>Pseudomonas</taxon>
    </lineage>
</organism>
<dbReference type="RefSeq" id="WP_186659351.1">
    <property type="nucleotide sequence ID" value="NZ_CP077095.1"/>
</dbReference>
<dbReference type="KEGG" id="pxn:HU772_004970"/>
<dbReference type="AlphaFoldDB" id="A0A9E6PXT5"/>
<dbReference type="EMBL" id="CP077095">
    <property type="protein sequence ID" value="QXI39437.1"/>
    <property type="molecule type" value="Genomic_DNA"/>
</dbReference>
<proteinExistence type="predicted"/>
<keyword evidence="2" id="KW-1185">Reference proteome</keyword>
<evidence type="ECO:0000313" key="1">
    <source>
        <dbReference type="EMBL" id="QXI39437.1"/>
    </source>
</evidence>
<evidence type="ECO:0000313" key="2">
    <source>
        <dbReference type="Proteomes" id="UP000633418"/>
    </source>
</evidence>
<reference evidence="1 2" key="1">
    <citation type="journal article" date="2020" name="Microorganisms">
        <title>Reliable Identification of Environmental Pseudomonas Isolates Using the rpoD Gene.</title>
        <authorList>
            <consortium name="The Broad Institute Genome Sequencing Platform"/>
            <person name="Girard L."/>
            <person name="Lood C."/>
            <person name="Rokni-Zadeh H."/>
            <person name="van Noort V."/>
            <person name="Lavigne R."/>
            <person name="De Mot R."/>
        </authorList>
    </citation>
    <scope>NUCLEOTIDE SEQUENCE [LARGE SCALE GENOMIC DNA]</scope>
    <source>
        <strain evidence="1 2">RW9S1A</strain>
    </source>
</reference>
<dbReference type="Proteomes" id="UP000633418">
    <property type="component" value="Chromosome"/>
</dbReference>
<accession>A0A9E6PXT5</accession>
<sequence>MNNTSKANQWLRRFELNITSNSRRVYANGRQQVEVTVTLEPRTGQTISQQSLDSLELVQIDDEGYPRTLDHPYLYAHQQRDERFVYHHASGHAPSALMASSPTTLRRRFYVTSKCPGGTLSQIYAAIRMDEEHYFVTDTGPFQSSVIIESIAPPPAHQRLFHLKAESPLKYKRSTLNYWDDEFEETISYFGFSDPKDVMVESQALATPSATPVYEANGWDHVLISFEFTNDYSYYRSVTVHGTGQPFVLRSPDSGRIYRDRPNHMLIHQHARRFYNAHYNDAYTKPSVWSVMDQQGNAYEVEFLVAEVGKHLSFTVNERNA</sequence>
<protein>
    <submittedName>
        <fullName evidence="1">Uncharacterized protein</fullName>
    </submittedName>
</protein>